<organism evidence="2 3">
    <name type="scientific">Virgisporangium aliadipatigenens</name>
    <dbReference type="NCBI Taxonomy" id="741659"/>
    <lineage>
        <taxon>Bacteria</taxon>
        <taxon>Bacillati</taxon>
        <taxon>Actinomycetota</taxon>
        <taxon>Actinomycetes</taxon>
        <taxon>Micromonosporales</taxon>
        <taxon>Micromonosporaceae</taxon>
        <taxon>Virgisporangium</taxon>
    </lineage>
</organism>
<evidence type="ECO:0000313" key="3">
    <source>
        <dbReference type="Proteomes" id="UP000619260"/>
    </source>
</evidence>
<keyword evidence="3" id="KW-1185">Reference proteome</keyword>
<protein>
    <recommendedName>
        <fullName evidence="1">UPF0434 protein Val02_79540</fullName>
    </recommendedName>
</protein>
<dbReference type="Gene3D" id="2.20.25.10">
    <property type="match status" value="1"/>
</dbReference>
<dbReference type="Proteomes" id="UP000619260">
    <property type="component" value="Unassembled WGS sequence"/>
</dbReference>
<dbReference type="RefSeq" id="WP_203904472.1">
    <property type="nucleotide sequence ID" value="NZ_BOPF01000043.1"/>
</dbReference>
<proteinExistence type="inferred from homology"/>
<evidence type="ECO:0000313" key="2">
    <source>
        <dbReference type="EMBL" id="GIJ51068.1"/>
    </source>
</evidence>
<dbReference type="InterPro" id="IPR005651">
    <property type="entry name" value="Trm112-like"/>
</dbReference>
<comment type="caution">
    <text evidence="2">The sequence shown here is derived from an EMBL/GenBank/DDBJ whole genome shotgun (WGS) entry which is preliminary data.</text>
</comment>
<dbReference type="AlphaFoldDB" id="A0A8J3YWQ0"/>
<dbReference type="Pfam" id="PF03966">
    <property type="entry name" value="Trm112p"/>
    <property type="match status" value="1"/>
</dbReference>
<name>A0A8J3YWQ0_9ACTN</name>
<reference evidence="2" key="1">
    <citation type="submission" date="2021-01" db="EMBL/GenBank/DDBJ databases">
        <title>Whole genome shotgun sequence of Virgisporangium aliadipatigenens NBRC 105644.</title>
        <authorList>
            <person name="Komaki H."/>
            <person name="Tamura T."/>
        </authorList>
    </citation>
    <scope>NUCLEOTIDE SEQUENCE</scope>
    <source>
        <strain evidence="2">NBRC 105644</strain>
    </source>
</reference>
<dbReference type="SUPFAM" id="SSF158997">
    <property type="entry name" value="Trm112p-like"/>
    <property type="match status" value="1"/>
</dbReference>
<gene>
    <name evidence="2" type="ORF">Val02_79540</name>
</gene>
<accession>A0A8J3YWQ0</accession>
<dbReference type="EMBL" id="BOPF01000043">
    <property type="protein sequence ID" value="GIJ51068.1"/>
    <property type="molecule type" value="Genomic_DNA"/>
</dbReference>
<dbReference type="HAMAP" id="MF_01187">
    <property type="entry name" value="UPF0434"/>
    <property type="match status" value="1"/>
</dbReference>
<evidence type="ECO:0000256" key="1">
    <source>
        <dbReference type="HAMAP-Rule" id="MF_01187"/>
    </source>
</evidence>
<comment type="similarity">
    <text evidence="1">Belongs to the UPF0434 family.</text>
</comment>
<sequence length="61" mass="6416">MDAALLELLRCPDQDHALLAYDAAAQTLTCTVCTRVYPVRDGIPIMLIDEATGGPGKAAGE</sequence>